<comment type="cofactor">
    <cofactor evidence="1">
        <name>Mg(2+)</name>
        <dbReference type="ChEBI" id="CHEBI:18420"/>
    </cofactor>
</comment>
<name>A0ABT3SYA2_9GAMM</name>
<protein>
    <recommendedName>
        <fullName evidence="4 12">FAD:protein FMN transferase</fullName>
        <ecNumber evidence="3 12">2.7.1.180</ecNumber>
    </recommendedName>
    <alternativeName>
        <fullName evidence="10 12">Flavin transferase</fullName>
    </alternativeName>
</protein>
<evidence type="ECO:0000313" key="14">
    <source>
        <dbReference type="Proteomes" id="UP001143307"/>
    </source>
</evidence>
<keyword evidence="14" id="KW-1185">Reference proteome</keyword>
<dbReference type="EMBL" id="SHNP01000004">
    <property type="protein sequence ID" value="MCX2974297.1"/>
    <property type="molecule type" value="Genomic_DNA"/>
</dbReference>
<evidence type="ECO:0000256" key="6">
    <source>
        <dbReference type="ARBA" id="ARBA00022679"/>
    </source>
</evidence>
<proteinExistence type="inferred from homology"/>
<comment type="similarity">
    <text evidence="2 12">Belongs to the ApbE family.</text>
</comment>
<keyword evidence="9 12" id="KW-0460">Magnesium</keyword>
<dbReference type="PANTHER" id="PTHR30040:SF2">
    <property type="entry name" value="FAD:PROTEIN FMN TRANSFERASE"/>
    <property type="match status" value="1"/>
</dbReference>
<dbReference type="RefSeq" id="WP_279253085.1">
    <property type="nucleotide sequence ID" value="NZ_SHNP01000004.1"/>
</dbReference>
<keyword evidence="8 12" id="KW-0274">FAD</keyword>
<evidence type="ECO:0000256" key="4">
    <source>
        <dbReference type="ARBA" id="ARBA00016337"/>
    </source>
</evidence>
<evidence type="ECO:0000256" key="8">
    <source>
        <dbReference type="ARBA" id="ARBA00022827"/>
    </source>
</evidence>
<keyword evidence="5 12" id="KW-0285">Flavoprotein</keyword>
<dbReference type="EC" id="2.7.1.180" evidence="3 12"/>
<dbReference type="GO" id="GO:0016740">
    <property type="term" value="F:transferase activity"/>
    <property type="evidence" value="ECO:0007669"/>
    <property type="project" value="UniProtKB-KW"/>
</dbReference>
<evidence type="ECO:0000256" key="3">
    <source>
        <dbReference type="ARBA" id="ARBA00011955"/>
    </source>
</evidence>
<dbReference type="PIRSF" id="PIRSF006268">
    <property type="entry name" value="ApbE"/>
    <property type="match status" value="1"/>
</dbReference>
<dbReference type="PANTHER" id="PTHR30040">
    <property type="entry name" value="THIAMINE BIOSYNTHESIS LIPOPROTEIN APBE"/>
    <property type="match status" value="1"/>
</dbReference>
<dbReference type="Proteomes" id="UP001143307">
    <property type="component" value="Unassembled WGS sequence"/>
</dbReference>
<evidence type="ECO:0000313" key="13">
    <source>
        <dbReference type="EMBL" id="MCX2974297.1"/>
    </source>
</evidence>
<evidence type="ECO:0000256" key="10">
    <source>
        <dbReference type="ARBA" id="ARBA00031306"/>
    </source>
</evidence>
<dbReference type="Pfam" id="PF02424">
    <property type="entry name" value="ApbE"/>
    <property type="match status" value="1"/>
</dbReference>
<accession>A0ABT3SYA2</accession>
<dbReference type="InterPro" id="IPR024932">
    <property type="entry name" value="ApbE"/>
</dbReference>
<evidence type="ECO:0000256" key="2">
    <source>
        <dbReference type="ARBA" id="ARBA00008282"/>
    </source>
</evidence>
<evidence type="ECO:0000256" key="12">
    <source>
        <dbReference type="PIRNR" id="PIRNR006268"/>
    </source>
</evidence>
<evidence type="ECO:0000256" key="5">
    <source>
        <dbReference type="ARBA" id="ARBA00022630"/>
    </source>
</evidence>
<sequence length="303" mass="32464">MQSFEHSFKAMGGPCKIHVISSHEKTAVAALAACEAEVRRLESKYSRYREGSVTTAINSAAGVEAVEIDKETAGLLAYADTAWRESAGLFDLTSGLLRQAWDFRSGKIPDPELVKSLLRKVGWKRLRWTKTSAFLQEAGMELDFGGCVKEYATDSAAGILRNRGIDHALVDLAGDMASVGGRGDGEPWVIGIRHPNSPAHAAATLELSGQALASSGDYERAIEFEGNRYGHILNPRTGWPVQGFAAVSVSAPQCLVAGSAATVAMLKPQEESLQWLSRLGLPWVAVDPAGEVFSDELLGRGHG</sequence>
<evidence type="ECO:0000256" key="9">
    <source>
        <dbReference type="ARBA" id="ARBA00022842"/>
    </source>
</evidence>
<dbReference type="SUPFAM" id="SSF143631">
    <property type="entry name" value="ApbE-like"/>
    <property type="match status" value="1"/>
</dbReference>
<evidence type="ECO:0000256" key="7">
    <source>
        <dbReference type="ARBA" id="ARBA00022723"/>
    </source>
</evidence>
<comment type="caution">
    <text evidence="13">The sequence shown here is derived from an EMBL/GenBank/DDBJ whole genome shotgun (WGS) entry which is preliminary data.</text>
</comment>
<keyword evidence="7 12" id="KW-0479">Metal-binding</keyword>
<dbReference type="InterPro" id="IPR003374">
    <property type="entry name" value="ApbE-like_sf"/>
</dbReference>
<dbReference type="Gene3D" id="3.10.520.10">
    <property type="entry name" value="ApbE-like domains"/>
    <property type="match status" value="1"/>
</dbReference>
<reference evidence="13" key="1">
    <citation type="submission" date="2019-02" db="EMBL/GenBank/DDBJ databases">
        <authorList>
            <person name="Li S.-H."/>
        </authorList>
    </citation>
    <scope>NUCLEOTIDE SEQUENCE</scope>
    <source>
        <strain evidence="13">IMCC8485</strain>
    </source>
</reference>
<keyword evidence="6 12" id="KW-0808">Transferase</keyword>
<gene>
    <name evidence="13" type="ORF">EYC87_11955</name>
</gene>
<evidence type="ECO:0000256" key="11">
    <source>
        <dbReference type="ARBA" id="ARBA00048540"/>
    </source>
</evidence>
<comment type="catalytic activity">
    <reaction evidence="11 12">
        <text>L-threonyl-[protein] + FAD = FMN-L-threonyl-[protein] + AMP + H(+)</text>
        <dbReference type="Rhea" id="RHEA:36847"/>
        <dbReference type="Rhea" id="RHEA-COMP:11060"/>
        <dbReference type="Rhea" id="RHEA-COMP:11061"/>
        <dbReference type="ChEBI" id="CHEBI:15378"/>
        <dbReference type="ChEBI" id="CHEBI:30013"/>
        <dbReference type="ChEBI" id="CHEBI:57692"/>
        <dbReference type="ChEBI" id="CHEBI:74257"/>
        <dbReference type="ChEBI" id="CHEBI:456215"/>
        <dbReference type="EC" id="2.7.1.180"/>
    </reaction>
</comment>
<evidence type="ECO:0000256" key="1">
    <source>
        <dbReference type="ARBA" id="ARBA00001946"/>
    </source>
</evidence>
<organism evidence="13 14">
    <name type="scientific">Candidatus Seongchinamella marina</name>
    <dbReference type="NCBI Taxonomy" id="2518990"/>
    <lineage>
        <taxon>Bacteria</taxon>
        <taxon>Pseudomonadati</taxon>
        <taxon>Pseudomonadota</taxon>
        <taxon>Gammaproteobacteria</taxon>
        <taxon>Cellvibrionales</taxon>
        <taxon>Halieaceae</taxon>
        <taxon>Seongchinamella</taxon>
    </lineage>
</organism>